<dbReference type="PROSITE" id="PS51746">
    <property type="entry name" value="PPM_2"/>
    <property type="match status" value="1"/>
</dbReference>
<dbReference type="InterPro" id="IPR001932">
    <property type="entry name" value="PPM-type_phosphatase-like_dom"/>
</dbReference>
<dbReference type="GO" id="GO:0005739">
    <property type="term" value="C:mitochondrion"/>
    <property type="evidence" value="ECO:0007669"/>
    <property type="project" value="TreeGrafter"/>
</dbReference>
<feature type="domain" description="PPM-type phosphatase" evidence="2">
    <location>
        <begin position="1"/>
        <end position="321"/>
    </location>
</feature>
<dbReference type="Proteomes" id="UP001222325">
    <property type="component" value="Unassembled WGS sequence"/>
</dbReference>
<dbReference type="GO" id="GO:0004741">
    <property type="term" value="F:[pyruvate dehydrogenase (acetyl-transferring)]-phosphatase activity"/>
    <property type="evidence" value="ECO:0007669"/>
    <property type="project" value="TreeGrafter"/>
</dbReference>
<comment type="caution">
    <text evidence="3">The sequence shown here is derived from an EMBL/GenBank/DDBJ whole genome shotgun (WGS) entry which is preliminary data.</text>
</comment>
<accession>A0AAD6Y0G7</accession>
<evidence type="ECO:0000313" key="4">
    <source>
        <dbReference type="Proteomes" id="UP001222325"/>
    </source>
</evidence>
<organism evidence="3 4">
    <name type="scientific">Mycena belliarum</name>
    <dbReference type="NCBI Taxonomy" id="1033014"/>
    <lineage>
        <taxon>Eukaryota</taxon>
        <taxon>Fungi</taxon>
        <taxon>Dikarya</taxon>
        <taxon>Basidiomycota</taxon>
        <taxon>Agaricomycotina</taxon>
        <taxon>Agaricomycetes</taxon>
        <taxon>Agaricomycetidae</taxon>
        <taxon>Agaricales</taxon>
        <taxon>Marasmiineae</taxon>
        <taxon>Mycenaceae</taxon>
        <taxon>Mycena</taxon>
    </lineage>
</organism>
<keyword evidence="4" id="KW-1185">Reference proteome</keyword>
<proteinExistence type="predicted"/>
<name>A0AAD6Y0G7_9AGAR</name>
<dbReference type="SMART" id="SM00332">
    <property type="entry name" value="PP2Cc"/>
    <property type="match status" value="1"/>
</dbReference>
<evidence type="ECO:0000256" key="1">
    <source>
        <dbReference type="SAM" id="MobiDB-lite"/>
    </source>
</evidence>
<dbReference type="InterPro" id="IPR015655">
    <property type="entry name" value="PP2C"/>
</dbReference>
<dbReference type="AlphaFoldDB" id="A0AAD6Y0G7"/>
<protein>
    <submittedName>
        <fullName evidence="3">Phosphatase 2C-like domain-containing protein</fullName>
    </submittedName>
</protein>
<dbReference type="EMBL" id="JARJCN010000005">
    <property type="protein sequence ID" value="KAJ7100895.1"/>
    <property type="molecule type" value="Genomic_DNA"/>
</dbReference>
<gene>
    <name evidence="3" type="ORF">B0H15DRAFT_463889</name>
</gene>
<feature type="region of interest" description="Disordered" evidence="1">
    <location>
        <begin position="1"/>
        <end position="35"/>
    </location>
</feature>
<reference evidence="3" key="1">
    <citation type="submission" date="2023-03" db="EMBL/GenBank/DDBJ databases">
        <title>Massive genome expansion in bonnet fungi (Mycena s.s.) driven by repeated elements and novel gene families across ecological guilds.</title>
        <authorList>
            <consortium name="Lawrence Berkeley National Laboratory"/>
            <person name="Harder C.B."/>
            <person name="Miyauchi S."/>
            <person name="Viragh M."/>
            <person name="Kuo A."/>
            <person name="Thoen E."/>
            <person name="Andreopoulos B."/>
            <person name="Lu D."/>
            <person name="Skrede I."/>
            <person name="Drula E."/>
            <person name="Henrissat B."/>
            <person name="Morin E."/>
            <person name="Kohler A."/>
            <person name="Barry K."/>
            <person name="LaButti K."/>
            <person name="Morin E."/>
            <person name="Salamov A."/>
            <person name="Lipzen A."/>
            <person name="Mereny Z."/>
            <person name="Hegedus B."/>
            <person name="Baldrian P."/>
            <person name="Stursova M."/>
            <person name="Weitz H."/>
            <person name="Taylor A."/>
            <person name="Grigoriev I.V."/>
            <person name="Nagy L.G."/>
            <person name="Martin F."/>
            <person name="Kauserud H."/>
        </authorList>
    </citation>
    <scope>NUCLEOTIDE SEQUENCE</scope>
    <source>
        <strain evidence="3">CBHHK173m</strain>
    </source>
</reference>
<dbReference type="PANTHER" id="PTHR13832:SF792">
    <property type="entry name" value="GM14286P"/>
    <property type="match status" value="1"/>
</dbReference>
<sequence length="321" mass="36608">MYSMAGSGFPSPAFQQRATEGRRPDRNISSHSSTCTAPCRWWPSSTATSPTSFLTSHAQTSRSWWPSNSILQRQTLNKSLPKFAQIFEDSNQSLLSIVKKLFKEEEWSDEKWKNPTEVHNIMGYGRTDEYPQFTECRRAVVRTTVLLGIIDKEKKHIWVVSLGDSDAVCGRMLNVKLTPLMLSDRHNCSNDQEARRLAEEHPGEEHPVYYGRLLGFLAVTRALGDHQLKVKSRPFAQRILAYAYPSLVPSGNWKEYDERGNVTPPYLSARPVVQQYDLVPGDMLIFASDDLRDSMNRIPAKDGEKLRSSRKRCIKWQSGLL</sequence>
<dbReference type="InterPro" id="IPR036457">
    <property type="entry name" value="PPM-type-like_dom_sf"/>
</dbReference>
<evidence type="ECO:0000313" key="3">
    <source>
        <dbReference type="EMBL" id="KAJ7100895.1"/>
    </source>
</evidence>
<evidence type="ECO:0000259" key="2">
    <source>
        <dbReference type="PROSITE" id="PS51746"/>
    </source>
</evidence>
<dbReference type="PANTHER" id="PTHR13832">
    <property type="entry name" value="PROTEIN PHOSPHATASE 2C"/>
    <property type="match status" value="1"/>
</dbReference>
<dbReference type="Pfam" id="PF00481">
    <property type="entry name" value="PP2C"/>
    <property type="match status" value="1"/>
</dbReference>
<dbReference type="SUPFAM" id="SSF81606">
    <property type="entry name" value="PP2C-like"/>
    <property type="match status" value="1"/>
</dbReference>
<dbReference type="Gene3D" id="3.60.40.10">
    <property type="entry name" value="PPM-type phosphatase domain"/>
    <property type="match status" value="1"/>
</dbReference>
<feature type="compositionally biased region" description="Basic and acidic residues" evidence="1">
    <location>
        <begin position="19"/>
        <end position="28"/>
    </location>
</feature>